<dbReference type="PROSITE" id="PS51257">
    <property type="entry name" value="PROKAR_LIPOPROTEIN"/>
    <property type="match status" value="1"/>
</dbReference>
<reference evidence="4" key="1">
    <citation type="submission" date="2022-08" db="UniProtKB">
        <authorList>
            <consortium name="EnsemblMetazoa"/>
        </authorList>
    </citation>
    <scope>IDENTIFICATION</scope>
    <source>
        <strain evidence="4">Dongola</strain>
    </source>
</reference>
<dbReference type="RefSeq" id="XP_040176212.1">
    <property type="nucleotide sequence ID" value="XM_040320278.1"/>
</dbReference>
<dbReference type="GO" id="GO:0006032">
    <property type="term" value="P:chitin catabolic process"/>
    <property type="evidence" value="ECO:0007669"/>
    <property type="project" value="TreeGrafter"/>
</dbReference>
<dbReference type="PROSITE" id="PS51910">
    <property type="entry name" value="GH18_2"/>
    <property type="match status" value="1"/>
</dbReference>
<protein>
    <submittedName>
        <fullName evidence="4">Glyco_18 domain-containing protein</fullName>
    </submittedName>
</protein>
<feature type="compositionally biased region" description="Low complexity" evidence="2">
    <location>
        <begin position="792"/>
        <end position="833"/>
    </location>
</feature>
<feature type="region of interest" description="Disordered" evidence="2">
    <location>
        <begin position="616"/>
        <end position="672"/>
    </location>
</feature>
<dbReference type="Gene3D" id="3.20.20.80">
    <property type="entry name" value="Glycosidases"/>
    <property type="match status" value="2"/>
</dbReference>
<dbReference type="GeneID" id="120908833"/>
<feature type="compositionally biased region" description="Low complexity" evidence="2">
    <location>
        <begin position="654"/>
        <end position="671"/>
    </location>
</feature>
<dbReference type="GO" id="GO:0008061">
    <property type="term" value="F:chitin binding"/>
    <property type="evidence" value="ECO:0007669"/>
    <property type="project" value="InterPro"/>
</dbReference>
<dbReference type="GO" id="GO:0005975">
    <property type="term" value="P:carbohydrate metabolic process"/>
    <property type="evidence" value="ECO:0007669"/>
    <property type="project" value="InterPro"/>
</dbReference>
<proteinExistence type="predicted"/>
<evidence type="ECO:0000313" key="4">
    <source>
        <dbReference type="EnsemblMetazoa" id="AARA007831-PA"/>
    </source>
</evidence>
<dbReference type="SUPFAM" id="SSF51445">
    <property type="entry name" value="(Trans)glycosidases"/>
    <property type="match status" value="1"/>
</dbReference>
<dbReference type="Proteomes" id="UP000075840">
    <property type="component" value="Unassembled WGS sequence"/>
</dbReference>
<organism evidence="4 5">
    <name type="scientific">Anopheles arabiensis</name>
    <name type="common">Mosquito</name>
    <dbReference type="NCBI Taxonomy" id="7173"/>
    <lineage>
        <taxon>Eukaryota</taxon>
        <taxon>Metazoa</taxon>
        <taxon>Ecdysozoa</taxon>
        <taxon>Arthropoda</taxon>
        <taxon>Hexapoda</taxon>
        <taxon>Insecta</taxon>
        <taxon>Pterygota</taxon>
        <taxon>Neoptera</taxon>
        <taxon>Endopterygota</taxon>
        <taxon>Diptera</taxon>
        <taxon>Nematocera</taxon>
        <taxon>Culicoidea</taxon>
        <taxon>Culicidae</taxon>
        <taxon>Anophelinae</taxon>
        <taxon>Anopheles</taxon>
    </lineage>
</organism>
<dbReference type="GO" id="GO:0004568">
    <property type="term" value="F:chitinase activity"/>
    <property type="evidence" value="ECO:0007669"/>
    <property type="project" value="TreeGrafter"/>
</dbReference>
<feature type="signal peptide" evidence="3">
    <location>
        <begin position="1"/>
        <end position="31"/>
    </location>
</feature>
<dbReference type="GO" id="GO:0005576">
    <property type="term" value="C:extracellular region"/>
    <property type="evidence" value="ECO:0007669"/>
    <property type="project" value="TreeGrafter"/>
</dbReference>
<evidence type="ECO:0000256" key="1">
    <source>
        <dbReference type="ARBA" id="ARBA00022729"/>
    </source>
</evidence>
<dbReference type="AlphaFoldDB" id="A0A182I2N4"/>
<dbReference type="PANTHER" id="PTHR11177">
    <property type="entry name" value="CHITINASE"/>
    <property type="match status" value="1"/>
</dbReference>
<feature type="compositionally biased region" description="Low complexity" evidence="2">
    <location>
        <begin position="726"/>
        <end position="775"/>
    </location>
</feature>
<feature type="chain" id="PRO_5043635348" evidence="3">
    <location>
        <begin position="32"/>
        <end position="861"/>
    </location>
</feature>
<evidence type="ECO:0000313" key="5">
    <source>
        <dbReference type="Proteomes" id="UP000075840"/>
    </source>
</evidence>
<feature type="compositionally biased region" description="Low complexity" evidence="2">
    <location>
        <begin position="687"/>
        <end position="704"/>
    </location>
</feature>
<keyword evidence="5" id="KW-1185">Reference proteome</keyword>
<dbReference type="EnsemblMetazoa" id="AARA007831-RA">
    <property type="protein sequence ID" value="AARA007831-PA"/>
    <property type="gene ID" value="AARA007831"/>
</dbReference>
<dbReference type="SMART" id="SM00636">
    <property type="entry name" value="Glyco_18"/>
    <property type="match status" value="1"/>
</dbReference>
<feature type="compositionally biased region" description="Basic residues" evidence="2">
    <location>
        <begin position="635"/>
        <end position="653"/>
    </location>
</feature>
<name>A0A182I2N4_ANOAR</name>
<dbReference type="KEGG" id="aara:120908833"/>
<dbReference type="InterPro" id="IPR017853">
    <property type="entry name" value="GH"/>
</dbReference>
<evidence type="ECO:0000256" key="2">
    <source>
        <dbReference type="SAM" id="MobiDB-lite"/>
    </source>
</evidence>
<feature type="region of interest" description="Disordered" evidence="2">
    <location>
        <begin position="686"/>
        <end position="861"/>
    </location>
</feature>
<dbReference type="VEuPathDB" id="VectorBase:AARA007831"/>
<dbReference type="VEuPathDB" id="VectorBase:AARA21_006885"/>
<dbReference type="Pfam" id="PF00704">
    <property type="entry name" value="Glyco_hydro_18"/>
    <property type="match status" value="1"/>
</dbReference>
<evidence type="ECO:0000256" key="3">
    <source>
        <dbReference type="SAM" id="SignalP"/>
    </source>
</evidence>
<feature type="region of interest" description="Disordered" evidence="2">
    <location>
        <begin position="466"/>
        <end position="506"/>
    </location>
</feature>
<dbReference type="EMBL" id="APCN01000174">
    <property type="status" value="NOT_ANNOTATED_CDS"/>
    <property type="molecule type" value="Genomic_DNA"/>
</dbReference>
<feature type="compositionally biased region" description="Polar residues" evidence="2">
    <location>
        <begin position="480"/>
        <end position="500"/>
    </location>
</feature>
<dbReference type="InterPro" id="IPR001223">
    <property type="entry name" value="Glyco_hydro18_cat"/>
</dbReference>
<accession>A0A182I2N4</accession>
<sequence length="861" mass="93309">MSAPWRTALCTASCLVTVLLLACGVVRVVHSFPCESQSNGVQLPMIVCFITASNEHYDYDSLRTGLCSHIVLIDLIGVGKDGSLELLQTSSRSLNRFCKLKQHFSDVGDEAKFIISIGGVAQKSSHFSKALKTSESRFALSDELISFTIKHKLGGLDIAWFYPAQFGGAESDRTNLIVFLRDLYLRTNACGITLSLTVGVDPKDIEISYDVPRINEVVDFVNLLTGDYHNPTSPTHISPLYGQGPRDRLNINYSVMSYIEAGLNPRKMVIMGSCYAYLYISKICKNDTVTTTKLRTVMRLSYLSATELITRESFRTSWDDMRHVPYGMLTKGITKKWLTYNDVESMRRKADYAQHHQLGGMGLFSVDEDDYGGRAGFGRYPMLRALVSILYPELDCSEEELEEEIETIVCPYTGYLTDPVEPECYYACEEGIGLHDCPKKCCPQGQTFSEVQNKCYQTPDMTPAPCSSGPTYPPMGRSVSYPSSDQYQQPIGYQQPTGYQPPTGYEQPTGYQQPPEVLSVAQNNYPIVQADPQMTPYQPMTVDSVVPTLMGSPSTMAPMYASMDEPEHQASNLVAHVVVIPNGSEGHITPGTTPTTTTTKEVEEEVEILNTPCALKGELEQATDPPVVITPKPNRSSRREKDRKRKSRSKSHSGRSTSTETSKETTPITTPALTVAVTESLSTVGMTTATTTATTTTTTTTAKPSRARKTTTDVTPGIETTEPRMVSSSASSTSSTAAAATTTSTTTTTTTPPPTTTVTVTTTPPSTTVTTADVTFADKTSPIVTSPPTAPAPATSSTSALSTEQPTTTLSPVPPTLSNTRIATTKTTTAIPTTAPPPTASTAIANTTLHDAPLPLETTIT</sequence>
<dbReference type="InterPro" id="IPR050314">
    <property type="entry name" value="Glycosyl_Hydrlase_18"/>
</dbReference>
<dbReference type="InterPro" id="IPR011583">
    <property type="entry name" value="Chitinase_II/V-like_cat"/>
</dbReference>
<keyword evidence="1 3" id="KW-0732">Signal</keyword>
<dbReference type="PANTHER" id="PTHR11177:SF399">
    <property type="entry name" value="CHITINASE 6, ISOFORM C"/>
    <property type="match status" value="1"/>
</dbReference>